<protein>
    <submittedName>
        <fullName evidence="4">Multidrug efflux system membrane fusion protein</fullName>
    </submittedName>
</protein>
<sequence>MRLFPILTAIAVVASLYLLVFERPALLEFAGVATTSDAVAVETEAPPAETRSADEARAVSVVALRSSATSVDGAVILRGRTEAAREVEVQAETSGAVVGEPSRKGAFVEAGDVLCELDPGTREIALDETVARLEEARSRLPAAQAGLAQARAALAEAEINDRASARLSQEGFASETRVASTTAAVEAARAGVQSAASNVEGARSGIQAAEAAVAAAENELTKLELRAPFPGLLESNTAELGALLRPGDACATIIQLDPIKLVGFVPETLVDRVEVGAMAQARLSTGREVTGQVSFLSRSADEATRTFRVEVRVPNADLSIRDGQTAEIAVQSDGQSAHLLPQSALTLDDEGRLGVRTVDGDVARFAPVTVIRDTVDGIWVAGLEPQVDVIVVGQEFVTDGVPVTASIRSASE</sequence>
<dbReference type="Gene3D" id="2.40.50.100">
    <property type="match status" value="1"/>
</dbReference>
<evidence type="ECO:0000313" key="5">
    <source>
        <dbReference type="Proteomes" id="UP000245390"/>
    </source>
</evidence>
<name>A0A316GCJ3_9RHOB</name>
<dbReference type="Gene3D" id="2.40.30.170">
    <property type="match status" value="1"/>
</dbReference>
<keyword evidence="2" id="KW-0175">Coiled coil</keyword>
<dbReference type="PANTHER" id="PTHR30469:SF29">
    <property type="entry name" value="BLR2860 PROTEIN"/>
    <property type="match status" value="1"/>
</dbReference>
<dbReference type="SUPFAM" id="SSF111369">
    <property type="entry name" value="HlyD-like secretion proteins"/>
    <property type="match status" value="2"/>
</dbReference>
<dbReference type="Pfam" id="PF25954">
    <property type="entry name" value="Beta-barrel_RND_2"/>
    <property type="match status" value="1"/>
</dbReference>
<dbReference type="GO" id="GO:0015562">
    <property type="term" value="F:efflux transmembrane transporter activity"/>
    <property type="evidence" value="ECO:0007669"/>
    <property type="project" value="TreeGrafter"/>
</dbReference>
<evidence type="ECO:0000256" key="1">
    <source>
        <dbReference type="ARBA" id="ARBA00009477"/>
    </source>
</evidence>
<dbReference type="InterPro" id="IPR006143">
    <property type="entry name" value="RND_pump_MFP"/>
</dbReference>
<dbReference type="Proteomes" id="UP000245390">
    <property type="component" value="Unassembled WGS sequence"/>
</dbReference>
<dbReference type="Gene3D" id="2.40.420.20">
    <property type="match status" value="1"/>
</dbReference>
<proteinExistence type="inferred from homology"/>
<dbReference type="AlphaFoldDB" id="A0A316GCJ3"/>
<comment type="similarity">
    <text evidence="1">Belongs to the membrane fusion protein (MFP) (TC 8.A.1) family.</text>
</comment>
<organism evidence="4 5">
    <name type="scientific">Silicimonas algicola</name>
    <dbReference type="NCBI Taxonomy" id="1826607"/>
    <lineage>
        <taxon>Bacteria</taxon>
        <taxon>Pseudomonadati</taxon>
        <taxon>Pseudomonadota</taxon>
        <taxon>Alphaproteobacteria</taxon>
        <taxon>Rhodobacterales</taxon>
        <taxon>Paracoccaceae</taxon>
    </lineage>
</organism>
<evidence type="ECO:0000259" key="3">
    <source>
        <dbReference type="Pfam" id="PF25954"/>
    </source>
</evidence>
<evidence type="ECO:0000256" key="2">
    <source>
        <dbReference type="SAM" id="Coils"/>
    </source>
</evidence>
<feature type="domain" description="CusB-like beta-barrel" evidence="3">
    <location>
        <begin position="265"/>
        <end position="332"/>
    </location>
</feature>
<evidence type="ECO:0000313" key="4">
    <source>
        <dbReference type="EMBL" id="PWK57270.1"/>
    </source>
</evidence>
<keyword evidence="5" id="KW-1185">Reference proteome</keyword>
<dbReference type="InterPro" id="IPR058792">
    <property type="entry name" value="Beta-barrel_RND_2"/>
</dbReference>
<feature type="coiled-coil region" evidence="2">
    <location>
        <begin position="199"/>
        <end position="226"/>
    </location>
</feature>
<gene>
    <name evidence="4" type="ORF">C8D95_103509</name>
</gene>
<dbReference type="GO" id="GO:1990281">
    <property type="term" value="C:efflux pump complex"/>
    <property type="evidence" value="ECO:0007669"/>
    <property type="project" value="TreeGrafter"/>
</dbReference>
<dbReference type="PANTHER" id="PTHR30469">
    <property type="entry name" value="MULTIDRUG RESISTANCE PROTEIN MDTA"/>
    <property type="match status" value="1"/>
</dbReference>
<dbReference type="RefSeq" id="WP_109759000.1">
    <property type="nucleotide sequence ID" value="NZ_CP034588.1"/>
</dbReference>
<reference evidence="4 5" key="1">
    <citation type="submission" date="2018-05" db="EMBL/GenBank/DDBJ databases">
        <title>Genomic Encyclopedia of Type Strains, Phase IV (KMG-IV): sequencing the most valuable type-strain genomes for metagenomic binning, comparative biology and taxonomic classification.</title>
        <authorList>
            <person name="Goeker M."/>
        </authorList>
    </citation>
    <scope>NUCLEOTIDE SEQUENCE [LARGE SCALE GENOMIC DNA]</scope>
    <source>
        <strain evidence="4 5">DSM 103371</strain>
    </source>
</reference>
<dbReference type="OrthoDB" id="9806939at2"/>
<accession>A0A316GCJ3</accession>
<comment type="caution">
    <text evidence="4">The sequence shown here is derived from an EMBL/GenBank/DDBJ whole genome shotgun (WGS) entry which is preliminary data.</text>
</comment>
<dbReference type="EMBL" id="QGGV01000003">
    <property type="protein sequence ID" value="PWK57270.1"/>
    <property type="molecule type" value="Genomic_DNA"/>
</dbReference>
<dbReference type="Gene3D" id="1.10.287.470">
    <property type="entry name" value="Helix hairpin bin"/>
    <property type="match status" value="1"/>
</dbReference>
<dbReference type="NCBIfam" id="TIGR01730">
    <property type="entry name" value="RND_mfp"/>
    <property type="match status" value="1"/>
</dbReference>
<dbReference type="KEGG" id="salo:EF888_10745"/>